<dbReference type="AlphaFoldDB" id="A0A151Y1I0"/>
<evidence type="ECO:0000313" key="4">
    <source>
        <dbReference type="Proteomes" id="UP000076276"/>
    </source>
</evidence>
<keyword evidence="1" id="KW-0472">Membrane</keyword>
<dbReference type="EMBL" id="LUAW01000020">
    <property type="protein sequence ID" value="KYQ71912.1"/>
    <property type="molecule type" value="Genomic_DNA"/>
</dbReference>
<reference evidence="3 4" key="1">
    <citation type="submission" date="2016-03" db="EMBL/GenBank/DDBJ databases">
        <title>Acinetobacter genomospecies 28 strain ANC 4149.</title>
        <authorList>
            <person name="Radolfova-Krizova L."/>
            <person name="Nemec A."/>
        </authorList>
    </citation>
    <scope>NUCLEOTIDE SEQUENCE [LARGE SCALE GENOMIC DNA]</scope>
    <source>
        <strain evidence="3 4">ANC 4149</strain>
    </source>
</reference>
<protein>
    <recommendedName>
        <fullName evidence="5">Rhombotarget A</fullName>
    </recommendedName>
</protein>
<dbReference type="RefSeq" id="WP_067668729.1">
    <property type="nucleotide sequence ID" value="NZ_CBCSIK010000002.1"/>
</dbReference>
<feature type="chain" id="PRO_5007592136" description="Rhombotarget A" evidence="2">
    <location>
        <begin position="20"/>
        <end position="607"/>
    </location>
</feature>
<dbReference type="InterPro" id="IPR026454">
    <property type="entry name" value="Rhombotarget_A"/>
</dbReference>
<dbReference type="InterPro" id="IPR020008">
    <property type="entry name" value="GlyGly_CTERM"/>
</dbReference>
<dbReference type="OrthoDB" id="6712914at2"/>
<dbReference type="Proteomes" id="UP000076276">
    <property type="component" value="Unassembled WGS sequence"/>
</dbReference>
<keyword evidence="1" id="KW-1133">Transmembrane helix</keyword>
<organism evidence="3 4">
    <name type="scientific">Acinetobacter pragensis</name>
    <dbReference type="NCBI Taxonomy" id="1806892"/>
    <lineage>
        <taxon>Bacteria</taxon>
        <taxon>Pseudomonadati</taxon>
        <taxon>Pseudomonadota</taxon>
        <taxon>Gammaproteobacteria</taxon>
        <taxon>Moraxellales</taxon>
        <taxon>Moraxellaceae</taxon>
        <taxon>Acinetobacter</taxon>
    </lineage>
</organism>
<sequence length="607" mass="64677">MLKRSIGIGMLCFAGHAYSAEVNVTTTEDIVKDDKECSLREAVEYLNMAEDDRPEAGYMGCGGTDSIATIALEKNKVYTLSKKLEIKATMDIKTLYDTTVTETAVVGKNNATIEMTGQEQIFHIDDNADAAFKVNLKEITLQGCKKSVCADLGGLIYNNEALTLDSVKLQDGYANLGGAIYNVGVASSSGATASSLSMQNVLVENNQATVGGAIYSLAPSFKIYNTVFKSNTSTSGKAVVFTADGSTDADKLTFPSRLNYIVSSTFFQNKGYAVNLKDGLGLNNLTILKNSGGVSFDSAEGQGYLSNSIVIGNSSSGAVQDCEVENAASDKSVLYNNLVSQSDCPVGVSSNNNTVLLSPALIAGDDEGTCKNLQDDGTALLCPYTTPSNAFIGYLRPRMLLSYADLFSSPILNRGQTLANGNTNFVACEASDQRGTSRLSDNVWCDRGAIEIAVPASISKLGQDIKPGQIAKFNILEALGDSDLLPKAQCIAEVGENPAGIPWQDGCLIVVQGQTVSKGKTELSLNGDLTYTPNGNWHGADEFTIRVITSSTRFNKEIDAKYIEAPVIIFQEPDNTMESKTVETSGGALGFYSLFALFGLIGLRRFK</sequence>
<dbReference type="SUPFAM" id="SSF51126">
    <property type="entry name" value="Pectin lyase-like"/>
    <property type="match status" value="1"/>
</dbReference>
<proteinExistence type="predicted"/>
<dbReference type="NCBIfam" id="TIGR04212">
    <property type="entry name" value="GlyGly_RbtA"/>
    <property type="match status" value="1"/>
</dbReference>
<keyword evidence="1" id="KW-0812">Transmembrane</keyword>
<evidence type="ECO:0000256" key="2">
    <source>
        <dbReference type="SAM" id="SignalP"/>
    </source>
</evidence>
<evidence type="ECO:0000256" key="1">
    <source>
        <dbReference type="SAM" id="Phobius"/>
    </source>
</evidence>
<dbReference type="InterPro" id="IPR026457">
    <property type="entry name" value="CSLREA_Nterm"/>
</dbReference>
<comment type="caution">
    <text evidence="3">The sequence shown here is derived from an EMBL/GenBank/DDBJ whole genome shotgun (WGS) entry which is preliminary data.</text>
</comment>
<gene>
    <name evidence="3" type="ORF">AZH43_11835</name>
</gene>
<dbReference type="NCBIfam" id="TIGR04214">
    <property type="entry name" value="CSLREA_Nterm"/>
    <property type="match status" value="1"/>
</dbReference>
<feature type="signal peptide" evidence="2">
    <location>
        <begin position="1"/>
        <end position="19"/>
    </location>
</feature>
<dbReference type="InterPro" id="IPR011050">
    <property type="entry name" value="Pectin_lyase_fold/virulence"/>
</dbReference>
<evidence type="ECO:0008006" key="5">
    <source>
        <dbReference type="Google" id="ProtNLM"/>
    </source>
</evidence>
<keyword evidence="2" id="KW-0732">Signal</keyword>
<name>A0A151Y1I0_9GAMM</name>
<feature type="transmembrane region" description="Helical" evidence="1">
    <location>
        <begin position="585"/>
        <end position="603"/>
    </location>
</feature>
<dbReference type="NCBIfam" id="TIGR03501">
    <property type="entry name" value="GlyGly_CTERM"/>
    <property type="match status" value="1"/>
</dbReference>
<evidence type="ECO:0000313" key="3">
    <source>
        <dbReference type="EMBL" id="KYQ71912.1"/>
    </source>
</evidence>
<dbReference type="STRING" id="1806892.AZH43_11835"/>
<accession>A0A151Y1I0</accession>
<keyword evidence="4" id="KW-1185">Reference proteome</keyword>